<keyword evidence="7" id="KW-0175">Coiled coil</keyword>
<evidence type="ECO:0000256" key="6">
    <source>
        <dbReference type="PROSITE-ProRule" id="PRU00175"/>
    </source>
</evidence>
<feature type="coiled-coil region" evidence="7">
    <location>
        <begin position="195"/>
        <end position="239"/>
    </location>
</feature>
<keyword evidence="4" id="KW-0833">Ubl conjugation pathway</keyword>
<sequence length="267" mass="29945">MVCAICYEPYFRPLPKSKAGHESASSAAASLFRLVALGCGHVFHKKCVDSWFASNKARRCAQCNVAHAGAPAVLYIDMDDDDCVGVKSTLKKRTRLAKKSTGDSSSGKTNMQELALGMFLAASNYAASNLAKHNSRLEEANSELATELEEASRSLDIERTLREDENADHLRLELREERSVRQKKEAALRKINVYLQHELLEVARLSKENKKLKEQTRVIDKLMRELEANSEVIDAYEDKFGPYQPSDFSRFSHGGTATNQAKRSRKF</sequence>
<evidence type="ECO:0000313" key="10">
    <source>
        <dbReference type="EMBL" id="KAJ2681453.1"/>
    </source>
</evidence>
<evidence type="ECO:0000256" key="8">
    <source>
        <dbReference type="SAM" id="MobiDB-lite"/>
    </source>
</evidence>
<evidence type="ECO:0000256" key="3">
    <source>
        <dbReference type="ARBA" id="ARBA00022771"/>
    </source>
</evidence>
<keyword evidence="2" id="KW-0479">Metal-binding</keyword>
<name>A0A9W8GFU1_9FUNG</name>
<dbReference type="Gene3D" id="3.30.40.10">
    <property type="entry name" value="Zinc/RING finger domain, C3HC4 (zinc finger)"/>
    <property type="match status" value="1"/>
</dbReference>
<evidence type="ECO:0000256" key="4">
    <source>
        <dbReference type="ARBA" id="ARBA00022786"/>
    </source>
</evidence>
<dbReference type="OrthoDB" id="8062037at2759"/>
<feature type="region of interest" description="Disordered" evidence="8">
    <location>
        <begin position="243"/>
        <end position="267"/>
    </location>
</feature>
<keyword evidence="11" id="KW-1185">Reference proteome</keyword>
<dbReference type="InterPro" id="IPR013083">
    <property type="entry name" value="Znf_RING/FYVE/PHD"/>
</dbReference>
<dbReference type="Proteomes" id="UP001151516">
    <property type="component" value="Unassembled WGS sequence"/>
</dbReference>
<evidence type="ECO:0000256" key="7">
    <source>
        <dbReference type="SAM" id="Coils"/>
    </source>
</evidence>
<protein>
    <recommendedName>
        <fullName evidence="9">RING-type domain-containing protein</fullName>
    </recommendedName>
</protein>
<reference evidence="10" key="1">
    <citation type="submission" date="2022-07" db="EMBL/GenBank/DDBJ databases">
        <title>Phylogenomic reconstructions and comparative analyses of Kickxellomycotina fungi.</title>
        <authorList>
            <person name="Reynolds N.K."/>
            <person name="Stajich J.E."/>
            <person name="Barry K."/>
            <person name="Grigoriev I.V."/>
            <person name="Crous P."/>
            <person name="Smith M.E."/>
        </authorList>
    </citation>
    <scope>NUCLEOTIDE SEQUENCE</scope>
    <source>
        <strain evidence="10">CBS 109367</strain>
    </source>
</reference>
<evidence type="ECO:0000256" key="5">
    <source>
        <dbReference type="ARBA" id="ARBA00022833"/>
    </source>
</evidence>
<dbReference type="InterPro" id="IPR001841">
    <property type="entry name" value="Znf_RING"/>
</dbReference>
<evidence type="ECO:0000313" key="11">
    <source>
        <dbReference type="Proteomes" id="UP001151516"/>
    </source>
</evidence>
<keyword evidence="3 6" id="KW-0863">Zinc-finger</keyword>
<evidence type="ECO:0000256" key="1">
    <source>
        <dbReference type="ARBA" id="ARBA00004906"/>
    </source>
</evidence>
<dbReference type="SUPFAM" id="SSF57850">
    <property type="entry name" value="RING/U-box"/>
    <property type="match status" value="1"/>
</dbReference>
<comment type="caution">
    <text evidence="10">The sequence shown here is derived from an EMBL/GenBank/DDBJ whole genome shotgun (WGS) entry which is preliminary data.</text>
</comment>
<keyword evidence="5" id="KW-0862">Zinc</keyword>
<evidence type="ECO:0000256" key="2">
    <source>
        <dbReference type="ARBA" id="ARBA00022723"/>
    </source>
</evidence>
<comment type="pathway">
    <text evidence="1">Protein modification; protein ubiquitination.</text>
</comment>
<evidence type="ECO:0000259" key="9">
    <source>
        <dbReference type="PROSITE" id="PS50089"/>
    </source>
</evidence>
<organism evidence="10 11">
    <name type="scientific">Coemansia spiralis</name>
    <dbReference type="NCBI Taxonomy" id="417178"/>
    <lineage>
        <taxon>Eukaryota</taxon>
        <taxon>Fungi</taxon>
        <taxon>Fungi incertae sedis</taxon>
        <taxon>Zoopagomycota</taxon>
        <taxon>Kickxellomycotina</taxon>
        <taxon>Kickxellomycetes</taxon>
        <taxon>Kickxellales</taxon>
        <taxon>Kickxellaceae</taxon>
        <taxon>Coemansia</taxon>
    </lineage>
</organism>
<feature type="domain" description="RING-type" evidence="9">
    <location>
        <begin position="3"/>
        <end position="64"/>
    </location>
</feature>
<gene>
    <name evidence="10" type="ORF">IWW39_006332</name>
</gene>
<dbReference type="AlphaFoldDB" id="A0A9W8GFU1"/>
<dbReference type="EMBL" id="JANBTX010000640">
    <property type="protein sequence ID" value="KAJ2681453.1"/>
    <property type="molecule type" value="Genomic_DNA"/>
</dbReference>
<dbReference type="InterPro" id="IPR024766">
    <property type="entry name" value="Znf_RING_H2"/>
</dbReference>
<dbReference type="Pfam" id="PF12678">
    <property type="entry name" value="zf-rbx1"/>
    <property type="match status" value="1"/>
</dbReference>
<accession>A0A9W8GFU1</accession>
<dbReference type="SMART" id="SM00184">
    <property type="entry name" value="RING"/>
    <property type="match status" value="1"/>
</dbReference>
<proteinExistence type="predicted"/>
<dbReference type="PROSITE" id="PS50089">
    <property type="entry name" value="ZF_RING_2"/>
    <property type="match status" value="1"/>
</dbReference>
<dbReference type="GO" id="GO:0008270">
    <property type="term" value="F:zinc ion binding"/>
    <property type="evidence" value="ECO:0007669"/>
    <property type="project" value="UniProtKB-KW"/>
</dbReference>